<keyword evidence="7" id="KW-1185">Reference proteome</keyword>
<dbReference type="SUPFAM" id="SSF53850">
    <property type="entry name" value="Periplasmic binding protein-like II"/>
    <property type="match status" value="1"/>
</dbReference>
<evidence type="ECO:0000256" key="4">
    <source>
        <dbReference type="SAM" id="MobiDB-lite"/>
    </source>
</evidence>
<evidence type="ECO:0000256" key="5">
    <source>
        <dbReference type="SAM" id="SignalP"/>
    </source>
</evidence>
<dbReference type="GO" id="GO:0015768">
    <property type="term" value="P:maltose transport"/>
    <property type="evidence" value="ECO:0007669"/>
    <property type="project" value="TreeGrafter"/>
</dbReference>
<organism evidence="6 7">
    <name type="scientific">Spelaeicoccus albus</name>
    <dbReference type="NCBI Taxonomy" id="1280376"/>
    <lineage>
        <taxon>Bacteria</taxon>
        <taxon>Bacillati</taxon>
        <taxon>Actinomycetota</taxon>
        <taxon>Actinomycetes</taxon>
        <taxon>Micrococcales</taxon>
        <taxon>Brevibacteriaceae</taxon>
        <taxon>Spelaeicoccus</taxon>
    </lineage>
</organism>
<evidence type="ECO:0000256" key="3">
    <source>
        <dbReference type="ARBA" id="ARBA00022729"/>
    </source>
</evidence>
<dbReference type="RefSeq" id="WP_179428399.1">
    <property type="nucleotide sequence ID" value="NZ_JACBZP010000001.1"/>
</dbReference>
<dbReference type="InterPro" id="IPR006059">
    <property type="entry name" value="SBP"/>
</dbReference>
<evidence type="ECO:0000256" key="2">
    <source>
        <dbReference type="ARBA" id="ARBA00022448"/>
    </source>
</evidence>
<dbReference type="GO" id="GO:0042956">
    <property type="term" value="P:maltodextrin transmembrane transport"/>
    <property type="evidence" value="ECO:0007669"/>
    <property type="project" value="TreeGrafter"/>
</dbReference>
<dbReference type="PANTHER" id="PTHR30061:SF50">
    <property type="entry name" value="MALTOSE_MALTODEXTRIN-BINDING PERIPLASMIC PROTEIN"/>
    <property type="match status" value="1"/>
</dbReference>
<reference evidence="6 7" key="1">
    <citation type="submission" date="2020-07" db="EMBL/GenBank/DDBJ databases">
        <title>Sequencing the genomes of 1000 actinobacteria strains.</title>
        <authorList>
            <person name="Klenk H.-P."/>
        </authorList>
    </citation>
    <scope>NUCLEOTIDE SEQUENCE [LARGE SCALE GENOMIC DNA]</scope>
    <source>
        <strain evidence="6 7">DSM 26341</strain>
    </source>
</reference>
<feature type="region of interest" description="Disordered" evidence="4">
    <location>
        <begin position="25"/>
        <end position="53"/>
    </location>
</feature>
<dbReference type="Gene3D" id="3.40.190.10">
    <property type="entry name" value="Periplasmic binding protein-like II"/>
    <property type="match status" value="2"/>
</dbReference>
<dbReference type="Proteomes" id="UP000539111">
    <property type="component" value="Unassembled WGS sequence"/>
</dbReference>
<dbReference type="PROSITE" id="PS51257">
    <property type="entry name" value="PROKAR_LIPOPROTEIN"/>
    <property type="match status" value="1"/>
</dbReference>
<name>A0A7Z0IHU9_9MICO</name>
<dbReference type="CDD" id="cd14750">
    <property type="entry name" value="PBP2_TMBP"/>
    <property type="match status" value="1"/>
</dbReference>
<dbReference type="AlphaFoldDB" id="A0A7Z0IHU9"/>
<feature type="signal peptide" evidence="5">
    <location>
        <begin position="1"/>
        <end position="21"/>
    </location>
</feature>
<keyword evidence="6" id="KW-0762">Sugar transport</keyword>
<comment type="similarity">
    <text evidence="1">Belongs to the bacterial solute-binding protein 1 family.</text>
</comment>
<feature type="chain" id="PRO_5039127030" evidence="5">
    <location>
        <begin position="22"/>
        <end position="427"/>
    </location>
</feature>
<dbReference type="EMBL" id="JACBZP010000001">
    <property type="protein sequence ID" value="NYI67998.1"/>
    <property type="molecule type" value="Genomic_DNA"/>
</dbReference>
<gene>
    <name evidence="6" type="ORF">BJY26_002304</name>
</gene>
<dbReference type="Pfam" id="PF01547">
    <property type="entry name" value="SBP_bac_1"/>
    <property type="match status" value="1"/>
</dbReference>
<evidence type="ECO:0000313" key="7">
    <source>
        <dbReference type="Proteomes" id="UP000539111"/>
    </source>
</evidence>
<evidence type="ECO:0000256" key="1">
    <source>
        <dbReference type="ARBA" id="ARBA00008520"/>
    </source>
</evidence>
<dbReference type="GO" id="GO:1901982">
    <property type="term" value="F:maltose binding"/>
    <property type="evidence" value="ECO:0007669"/>
    <property type="project" value="TreeGrafter"/>
</dbReference>
<protein>
    <submittedName>
        <fullName evidence="6">Multiple sugar transport system substrate-binding protein</fullName>
    </submittedName>
</protein>
<dbReference type="GO" id="GO:0055052">
    <property type="term" value="C:ATP-binding cassette (ABC) transporter complex, substrate-binding subunit-containing"/>
    <property type="evidence" value="ECO:0007669"/>
    <property type="project" value="TreeGrafter"/>
</dbReference>
<proteinExistence type="inferred from homology"/>
<dbReference type="PANTHER" id="PTHR30061">
    <property type="entry name" value="MALTOSE-BINDING PERIPLASMIC PROTEIN"/>
    <property type="match status" value="1"/>
</dbReference>
<evidence type="ECO:0000313" key="6">
    <source>
        <dbReference type="EMBL" id="NYI67998.1"/>
    </source>
</evidence>
<keyword evidence="2" id="KW-0813">Transport</keyword>
<comment type="caution">
    <text evidence="6">The sequence shown here is derived from an EMBL/GenBank/DDBJ whole genome shotgun (WGS) entry which is preliminary data.</text>
</comment>
<sequence length="427" mass="46089">MATSKAAPLAGLAAMALLLTACSGSGGSSSGDSGPQSENLGERGPITYVQGKDNNNVVRPLVKKWNKAHPKEKVTFKEQSDNADQQHDDLVQHFQAKTDDYDVVDVDVIWTAEFAAKGWLQPLTGKMAIDTKPLMPATVKTGEYNDTQYAAPQTSDGALLFYRKDLVKQAPKTWDDMMADCKIAKKKNMGCYAGQYAKYEGLTVNVSEAINTAGGSIVGKDGKTPTLNTPEAKKGLQRLVTAYKDGNIPKQAITYQEEQGRQAFEAGKLMFLRNWPYVYSLAKTDGSSKVKNKFGIAPIPGEDGPGAGTLGGHNAAISVYSKHKATAHDFVKFLESEETQKFFVTQGSLAPVRTDLYDNKELNKKLPYLSTLKTSILNAVPRPVSPFYPAITKAVQDNAYSAIKGEKSVSKALKNMQAAIKSAGSGS</sequence>
<keyword evidence="3 5" id="KW-0732">Signal</keyword>
<accession>A0A7Z0IHU9</accession>